<dbReference type="Proteomes" id="UP001107558">
    <property type="component" value="Chromosome 3"/>
</dbReference>
<dbReference type="OrthoDB" id="10265409at2759"/>
<evidence type="ECO:0000256" key="2">
    <source>
        <dbReference type="SAM" id="MobiDB-lite"/>
    </source>
</evidence>
<dbReference type="InterPro" id="IPR018307">
    <property type="entry name" value="ABL9/DENND6_dom"/>
</dbReference>
<dbReference type="EMBL" id="JADBJN010000003">
    <property type="protein sequence ID" value="KAG5673063.1"/>
    <property type="molecule type" value="Genomic_DNA"/>
</dbReference>
<dbReference type="PROSITE" id="PS50211">
    <property type="entry name" value="DENN"/>
    <property type="match status" value="1"/>
</dbReference>
<dbReference type="PANTHER" id="PTHR13677">
    <property type="entry name" value="LD41638P"/>
    <property type="match status" value="1"/>
</dbReference>
<evidence type="ECO:0000256" key="1">
    <source>
        <dbReference type="ARBA" id="ARBA00007159"/>
    </source>
</evidence>
<evidence type="ECO:0000313" key="5">
    <source>
        <dbReference type="Proteomes" id="UP001107558"/>
    </source>
</evidence>
<evidence type="ECO:0000259" key="3">
    <source>
        <dbReference type="PROSITE" id="PS50211"/>
    </source>
</evidence>
<feature type="compositionally biased region" description="Low complexity" evidence="2">
    <location>
        <begin position="201"/>
        <end position="217"/>
    </location>
</feature>
<sequence>MDSSWIHSIVIVDFEIEKGQVIENVFPEDTYFSETERNNLAYMAFPDSNSNCIGDTKFHISLRTNQKLSNQQRVYNRECKQELRADAGHYWGYVYFRQVKDSQSKRGYFQKSFVLMTRLPFHNFFSELVNRWAPVYFTNGISALEQGYNQIIAWPKLLATNAPFQLPFLGSVYQLYIPANISKIQTDTTTMPSQNEPDDVTNNNNNHNSSSSSSTIPISITSPNEIDIFGPIHTIIHHIQHIWELVLLAEPIVIIAPSPSDSSLMVQALTNLIAPLEYYPEVFPYFTIHNSEFREFASTTTPPAVILGCTNPYFAKTLANWPHTIRINESLQIEHPVPHRKLERVKSLQKLLMDSSGSIYSQHRPFLQKDKGFVKKILNGVKTRRPTAVQSIILRRYFLELTQSFIIPLERYMSSLMPLARDISAFRAPPVPAQFKEETFLGTLELSGPQLTSTVKGDYEGLYKRFFRSANFRGWYEARRMEQLQKLDELHQEALAKEDFKKWMRGKQEVEIIDMILSIKTKLFLPVNSNSTLTPPEPAISSTLKKETRDLLMEKLEDLIASLPDDLKTILN</sequence>
<comment type="similarity">
    <text evidence="1">Belongs to the DENND6 family.</text>
</comment>
<feature type="region of interest" description="Disordered" evidence="2">
    <location>
        <begin position="188"/>
        <end position="217"/>
    </location>
</feature>
<organism evidence="4 5">
    <name type="scientific">Polypedilum vanderplanki</name>
    <name type="common">Sleeping chironomid midge</name>
    <dbReference type="NCBI Taxonomy" id="319348"/>
    <lineage>
        <taxon>Eukaryota</taxon>
        <taxon>Metazoa</taxon>
        <taxon>Ecdysozoa</taxon>
        <taxon>Arthropoda</taxon>
        <taxon>Hexapoda</taxon>
        <taxon>Insecta</taxon>
        <taxon>Pterygota</taxon>
        <taxon>Neoptera</taxon>
        <taxon>Endopterygota</taxon>
        <taxon>Diptera</taxon>
        <taxon>Nematocera</taxon>
        <taxon>Chironomoidea</taxon>
        <taxon>Chironomidae</taxon>
        <taxon>Chironominae</taxon>
        <taxon>Polypedilum</taxon>
        <taxon>Polypedilum</taxon>
    </lineage>
</organism>
<protein>
    <recommendedName>
        <fullName evidence="3">UDENN domain-containing protein</fullName>
    </recommendedName>
</protein>
<comment type="caution">
    <text evidence="4">The sequence shown here is derived from an EMBL/GenBank/DDBJ whole genome shotgun (WGS) entry which is preliminary data.</text>
</comment>
<feature type="domain" description="UDENN" evidence="3">
    <location>
        <begin position="7"/>
        <end position="486"/>
    </location>
</feature>
<name>A0A9J6BT61_POLVA</name>
<proteinExistence type="inferred from homology"/>
<evidence type="ECO:0000313" key="4">
    <source>
        <dbReference type="EMBL" id="KAG5673063.1"/>
    </source>
</evidence>
<dbReference type="Pfam" id="PF09794">
    <property type="entry name" value="Avl9"/>
    <property type="match status" value="1"/>
</dbReference>
<dbReference type="GO" id="GO:0005085">
    <property type="term" value="F:guanyl-nucleotide exchange factor activity"/>
    <property type="evidence" value="ECO:0007669"/>
    <property type="project" value="InterPro"/>
</dbReference>
<dbReference type="InterPro" id="IPR037516">
    <property type="entry name" value="Tripartite_DENN"/>
</dbReference>
<gene>
    <name evidence="4" type="ORF">PVAND_003138</name>
</gene>
<dbReference type="AlphaFoldDB" id="A0A9J6BT61"/>
<keyword evidence="5" id="KW-1185">Reference proteome</keyword>
<dbReference type="InterPro" id="IPR024224">
    <property type="entry name" value="DENND6"/>
</dbReference>
<reference evidence="4" key="1">
    <citation type="submission" date="2021-03" db="EMBL/GenBank/DDBJ databases">
        <title>Chromosome level genome of the anhydrobiotic midge Polypedilum vanderplanki.</title>
        <authorList>
            <person name="Yoshida Y."/>
            <person name="Kikawada T."/>
            <person name="Gusev O."/>
        </authorList>
    </citation>
    <scope>NUCLEOTIDE SEQUENCE</scope>
    <source>
        <strain evidence="4">NIAS01</strain>
        <tissue evidence="4">Whole body or cell culture</tissue>
    </source>
</reference>
<dbReference type="PANTHER" id="PTHR13677:SF0">
    <property type="entry name" value="LD41638P"/>
    <property type="match status" value="1"/>
</dbReference>
<accession>A0A9J6BT61</accession>
<dbReference type="GO" id="GO:0055037">
    <property type="term" value="C:recycling endosome"/>
    <property type="evidence" value="ECO:0007669"/>
    <property type="project" value="TreeGrafter"/>
</dbReference>